<name>A0ABV5WEJ8_9BACI</name>
<proteinExistence type="predicted"/>
<dbReference type="RefSeq" id="WP_379949336.1">
    <property type="nucleotide sequence ID" value="NZ_JBHMAF010000052.1"/>
</dbReference>
<protein>
    <submittedName>
        <fullName evidence="1">DUF3903 domain-containing protein</fullName>
    </submittedName>
</protein>
<sequence>MISPYQVEYTMTVGNRVVGECITVYASSEFFAIDKVRQELHRRFGSATSIELHTSSSMDHAPERITMGI</sequence>
<comment type="caution">
    <text evidence="1">The sequence shown here is derived from an EMBL/GenBank/DDBJ whole genome shotgun (WGS) entry which is preliminary data.</text>
</comment>
<keyword evidence="2" id="KW-1185">Reference proteome</keyword>
<dbReference type="EMBL" id="JBHMAF010000052">
    <property type="protein sequence ID" value="MFB9759049.1"/>
    <property type="molecule type" value="Genomic_DNA"/>
</dbReference>
<reference evidence="1 2" key="1">
    <citation type="submission" date="2024-09" db="EMBL/GenBank/DDBJ databases">
        <authorList>
            <person name="Sun Q."/>
            <person name="Mori K."/>
        </authorList>
    </citation>
    <scope>NUCLEOTIDE SEQUENCE [LARGE SCALE GENOMIC DNA]</scope>
    <source>
        <strain evidence="1 2">JCM 11201</strain>
    </source>
</reference>
<dbReference type="InterPro" id="IPR025000">
    <property type="entry name" value="DUF3903"/>
</dbReference>
<organism evidence="1 2">
    <name type="scientific">Ectobacillus funiculus</name>
    <dbReference type="NCBI Taxonomy" id="137993"/>
    <lineage>
        <taxon>Bacteria</taxon>
        <taxon>Bacillati</taxon>
        <taxon>Bacillota</taxon>
        <taxon>Bacilli</taxon>
        <taxon>Bacillales</taxon>
        <taxon>Bacillaceae</taxon>
        <taxon>Ectobacillus</taxon>
    </lineage>
</organism>
<evidence type="ECO:0000313" key="2">
    <source>
        <dbReference type="Proteomes" id="UP001589609"/>
    </source>
</evidence>
<gene>
    <name evidence="1" type="ORF">ACFFMS_11315</name>
</gene>
<evidence type="ECO:0000313" key="1">
    <source>
        <dbReference type="EMBL" id="MFB9759049.1"/>
    </source>
</evidence>
<dbReference type="Pfam" id="PF13043">
    <property type="entry name" value="DUF3903"/>
    <property type="match status" value="1"/>
</dbReference>
<dbReference type="Proteomes" id="UP001589609">
    <property type="component" value="Unassembled WGS sequence"/>
</dbReference>
<accession>A0ABV5WEJ8</accession>